<dbReference type="GO" id="GO:2001289">
    <property type="term" value="P:lipid X metabolic process"/>
    <property type="evidence" value="ECO:0007669"/>
    <property type="project" value="UniProtKB-ARBA"/>
</dbReference>
<comment type="caution">
    <text evidence="13">The sequence shown here is derived from an EMBL/GenBank/DDBJ whole genome shotgun (WGS) entry which is preliminary data.</text>
</comment>
<keyword evidence="8" id="KW-0378">Hydrolase</keyword>
<dbReference type="PANTHER" id="PTHR33694">
    <property type="entry name" value="UDP-3-O-ACYL-N-ACETYLGLUCOSAMINE DEACETYLASE 1, MITOCHONDRIAL-RELATED"/>
    <property type="match status" value="1"/>
</dbReference>
<evidence type="ECO:0000256" key="7">
    <source>
        <dbReference type="ARBA" id="ARBA00022723"/>
    </source>
</evidence>
<proteinExistence type="inferred from homology"/>
<dbReference type="InterPro" id="IPR004463">
    <property type="entry name" value="UDP-acyl_GlcNac_deAcase"/>
</dbReference>
<evidence type="ECO:0000256" key="12">
    <source>
        <dbReference type="ARBA" id="ARBA00024987"/>
    </source>
</evidence>
<comment type="cofactor">
    <cofactor evidence="1">
        <name>Zn(2+)</name>
        <dbReference type="ChEBI" id="CHEBI:29105"/>
    </cofactor>
</comment>
<keyword evidence="5" id="KW-0444">Lipid biosynthesis</keyword>
<accession>A0A2V3IIT3</accession>
<dbReference type="GO" id="GO:0046872">
    <property type="term" value="F:metal ion binding"/>
    <property type="evidence" value="ECO:0007669"/>
    <property type="project" value="UniProtKB-KW"/>
</dbReference>
<keyword evidence="6" id="KW-0441">Lipid A biosynthesis</keyword>
<dbReference type="InterPro" id="IPR011334">
    <property type="entry name" value="UDP-acyl_GlcNac_deAcase_C"/>
</dbReference>
<evidence type="ECO:0000313" key="14">
    <source>
        <dbReference type="Proteomes" id="UP000247409"/>
    </source>
</evidence>
<keyword evidence="9" id="KW-0862">Zinc</keyword>
<dbReference type="GO" id="GO:0103117">
    <property type="term" value="F:UDP-3-O-acyl-N-acetylglucosamine deacetylase activity"/>
    <property type="evidence" value="ECO:0007669"/>
    <property type="project" value="UniProtKB-EC"/>
</dbReference>
<sequence length="280" mass="30303">MRFVSTALHKGAPSVLTLRPAPANTGITFHQGDVCIPAIFENVVDANLCTTLRAPSSATATVSSVEHLLAALSAAGVDNVQAHTSSSEVPTMDGSAWPFAVALRGRVIPQDATKRLTIVRRAVRVHSPDGKAHASLWPLPGLKALALDVMTFVNGMSPSQLGTQRVAFTLSEGAFLRHVARARTFWSRSELEKWRQKGLALGGSMDNALVYEEGGQVLNSEGLRYGDEICRHLVVDCIGDLRLGGVVLGGYRAVRPAHWLNMELLRKLYRDPDNYILEGD</sequence>
<dbReference type="EMBL" id="NBIV01000181">
    <property type="protein sequence ID" value="PXF41981.1"/>
    <property type="molecule type" value="Genomic_DNA"/>
</dbReference>
<evidence type="ECO:0000256" key="5">
    <source>
        <dbReference type="ARBA" id="ARBA00022516"/>
    </source>
</evidence>
<evidence type="ECO:0000256" key="8">
    <source>
        <dbReference type="ARBA" id="ARBA00022801"/>
    </source>
</evidence>
<evidence type="ECO:0000313" key="13">
    <source>
        <dbReference type="EMBL" id="PXF41981.1"/>
    </source>
</evidence>
<comment type="function">
    <text evidence="12">Involved in the biosynthesis of lipid A, a phosphorylated glycolipid that in bacteria anchors the lipopolysaccharide to the outer membrane of the cell. Lipid A-like molecules in plants may serve as structural components of the outer membranes of mitochondria and/or chloroplasts, or may be involved in signal transduction or plant defense responses.</text>
</comment>
<evidence type="ECO:0000256" key="6">
    <source>
        <dbReference type="ARBA" id="ARBA00022556"/>
    </source>
</evidence>
<dbReference type="NCBIfam" id="TIGR00325">
    <property type="entry name" value="lpxC"/>
    <property type="match status" value="1"/>
</dbReference>
<dbReference type="PANTHER" id="PTHR33694:SF1">
    <property type="entry name" value="UDP-3-O-ACYL-N-ACETYLGLUCOSAMINE DEACETYLASE 1, MITOCHONDRIAL-RELATED"/>
    <property type="match status" value="1"/>
</dbReference>
<keyword evidence="7" id="KW-0479">Metal-binding</keyword>
<reference evidence="13 14" key="1">
    <citation type="journal article" date="2018" name="Mol. Biol. Evol.">
        <title>Analysis of the draft genome of the red seaweed Gracilariopsis chorda provides insights into genome size evolution in Rhodophyta.</title>
        <authorList>
            <person name="Lee J."/>
            <person name="Yang E.C."/>
            <person name="Graf L."/>
            <person name="Yang J.H."/>
            <person name="Qiu H."/>
            <person name="Zel Zion U."/>
            <person name="Chan C.X."/>
            <person name="Stephens T.G."/>
            <person name="Weber A.P.M."/>
            <person name="Boo G.H."/>
            <person name="Boo S.M."/>
            <person name="Kim K.M."/>
            <person name="Shin Y."/>
            <person name="Jung M."/>
            <person name="Lee S.J."/>
            <person name="Yim H.S."/>
            <person name="Lee J.H."/>
            <person name="Bhattacharya D."/>
            <person name="Yoon H.S."/>
        </authorList>
    </citation>
    <scope>NUCLEOTIDE SEQUENCE [LARGE SCALE GENOMIC DNA]</scope>
    <source>
        <strain evidence="13 14">SKKU-2015</strain>
        <tissue evidence="13">Whole body</tissue>
    </source>
</reference>
<dbReference type="UniPathway" id="UPA00359">
    <property type="reaction ID" value="UER00478"/>
</dbReference>
<organism evidence="13 14">
    <name type="scientific">Gracilariopsis chorda</name>
    <dbReference type="NCBI Taxonomy" id="448386"/>
    <lineage>
        <taxon>Eukaryota</taxon>
        <taxon>Rhodophyta</taxon>
        <taxon>Florideophyceae</taxon>
        <taxon>Rhodymeniophycidae</taxon>
        <taxon>Gracilariales</taxon>
        <taxon>Gracilariaceae</taxon>
        <taxon>Gracilariopsis</taxon>
    </lineage>
</organism>
<evidence type="ECO:0000256" key="10">
    <source>
        <dbReference type="ARBA" id="ARBA00023098"/>
    </source>
</evidence>
<dbReference type="GO" id="GO:0009245">
    <property type="term" value="P:lipid A biosynthetic process"/>
    <property type="evidence" value="ECO:0007669"/>
    <property type="project" value="UniProtKB-KW"/>
</dbReference>
<evidence type="ECO:0000256" key="3">
    <source>
        <dbReference type="ARBA" id="ARBA00006170"/>
    </source>
</evidence>
<dbReference type="Gene3D" id="3.30.1700.10">
    <property type="entry name" value="lpxc deacetylase, domain 2"/>
    <property type="match status" value="1"/>
</dbReference>
<dbReference type="Pfam" id="PF03331">
    <property type="entry name" value="LpxC"/>
    <property type="match status" value="1"/>
</dbReference>
<evidence type="ECO:0000256" key="2">
    <source>
        <dbReference type="ARBA" id="ARBA00005002"/>
    </source>
</evidence>
<comment type="similarity">
    <text evidence="3">Belongs to the LpxC family.</text>
</comment>
<dbReference type="OrthoDB" id="10265200at2759"/>
<dbReference type="InterPro" id="IPR020568">
    <property type="entry name" value="Ribosomal_Su5_D2-typ_SF"/>
</dbReference>
<evidence type="ECO:0000256" key="1">
    <source>
        <dbReference type="ARBA" id="ARBA00001947"/>
    </source>
</evidence>
<dbReference type="Gene3D" id="3.30.230.20">
    <property type="entry name" value="lpxc deacetylase, domain 1"/>
    <property type="match status" value="1"/>
</dbReference>
<dbReference type="InterPro" id="IPR015870">
    <property type="entry name" value="UDP-acyl_N-AcGlcN_deAcase_N"/>
</dbReference>
<evidence type="ECO:0000256" key="11">
    <source>
        <dbReference type="ARBA" id="ARBA00024535"/>
    </source>
</evidence>
<keyword evidence="14" id="KW-1185">Reference proteome</keyword>
<dbReference type="GO" id="GO:0016020">
    <property type="term" value="C:membrane"/>
    <property type="evidence" value="ECO:0007669"/>
    <property type="project" value="GOC"/>
</dbReference>
<comment type="catalytic activity">
    <reaction evidence="11">
        <text>a UDP-3-O-[(3R)-3-hydroxyacyl]-N-acetyl-alpha-D-glucosamine + H2O = a UDP-3-O-[(3R)-3-hydroxyacyl]-alpha-D-glucosamine + acetate</text>
        <dbReference type="Rhea" id="RHEA:67816"/>
        <dbReference type="ChEBI" id="CHEBI:15377"/>
        <dbReference type="ChEBI" id="CHEBI:30089"/>
        <dbReference type="ChEBI" id="CHEBI:137740"/>
        <dbReference type="ChEBI" id="CHEBI:173225"/>
        <dbReference type="EC" id="3.5.1.108"/>
    </reaction>
</comment>
<evidence type="ECO:0000256" key="9">
    <source>
        <dbReference type="ARBA" id="ARBA00022833"/>
    </source>
</evidence>
<dbReference type="Proteomes" id="UP000247409">
    <property type="component" value="Unassembled WGS sequence"/>
</dbReference>
<keyword evidence="10" id="KW-0443">Lipid metabolism</keyword>
<evidence type="ECO:0000256" key="4">
    <source>
        <dbReference type="ARBA" id="ARBA00012745"/>
    </source>
</evidence>
<dbReference type="SUPFAM" id="SSF54211">
    <property type="entry name" value="Ribosomal protein S5 domain 2-like"/>
    <property type="match status" value="2"/>
</dbReference>
<comment type="pathway">
    <text evidence="2">Glycolipid biosynthesis; lipid IV(A) biosynthesis; lipid IV(A) from (3R)-3-hydroxytetradecanoyl-[acyl-carrier-protein] and UDP-N-acetyl-alpha-D-glucosamine: step 2/6.</text>
</comment>
<dbReference type="EC" id="3.5.1.108" evidence="4"/>
<name>A0A2V3IIT3_9FLOR</name>
<dbReference type="AlphaFoldDB" id="A0A2V3IIT3"/>
<gene>
    <name evidence="13" type="ORF">BWQ96_08288</name>
</gene>
<dbReference type="STRING" id="448386.A0A2V3IIT3"/>
<protein>
    <recommendedName>
        <fullName evidence="4">UDP-3-O-acyl-N-acetylglucosamine deacetylase</fullName>
        <ecNumber evidence="4">3.5.1.108</ecNumber>
    </recommendedName>
</protein>